<sequence length="125" mass="14589">MKQLDINYLSFVAIGVFETIARSETYQLKAITPKTVFNQWRHSKNINYSSDYSKSIEIGIGMLSFISLFSFLAMVIDNKVSSAAFVKGYIMAMHFMLFYDNNYWLREMLNDLTKLKEVRCLDIKL</sequence>
<feature type="transmembrane region" description="Helical" evidence="1">
    <location>
        <begin position="58"/>
        <end position="76"/>
    </location>
</feature>
<evidence type="ECO:0000256" key="1">
    <source>
        <dbReference type="SAM" id="Phobius"/>
    </source>
</evidence>
<name>A0A318KPM5_9FIRM</name>
<keyword evidence="3" id="KW-1185">Reference proteome</keyword>
<keyword evidence="1" id="KW-0812">Transmembrane</keyword>
<dbReference type="AlphaFoldDB" id="A0A318KPM5"/>
<dbReference type="STRING" id="1034346.GCA_000313565_00785"/>
<dbReference type="RefSeq" id="WP_022937097.1">
    <property type="nucleotide sequence ID" value="NZ_CABKRQ010000002.1"/>
</dbReference>
<accession>A0A318KPM5</accession>
<feature type="transmembrane region" description="Helical" evidence="1">
    <location>
        <begin position="82"/>
        <end position="99"/>
    </location>
</feature>
<keyword evidence="1" id="KW-0472">Membrane</keyword>
<dbReference type="EMBL" id="QJKH01000005">
    <property type="protein sequence ID" value="PXX79719.1"/>
    <property type="molecule type" value="Genomic_DNA"/>
</dbReference>
<evidence type="ECO:0000313" key="3">
    <source>
        <dbReference type="Proteomes" id="UP000247612"/>
    </source>
</evidence>
<gene>
    <name evidence="2" type="ORF">DES51_105193</name>
</gene>
<evidence type="ECO:0000313" key="2">
    <source>
        <dbReference type="EMBL" id="PXX79719.1"/>
    </source>
</evidence>
<reference evidence="2 3" key="1">
    <citation type="submission" date="2018-05" db="EMBL/GenBank/DDBJ databases">
        <title>Genomic Encyclopedia of Type Strains, Phase IV (KMG-IV): sequencing the most valuable type-strain genomes for metagenomic binning, comparative biology and taxonomic classification.</title>
        <authorList>
            <person name="Goeker M."/>
        </authorList>
    </citation>
    <scope>NUCLEOTIDE SEQUENCE [LARGE SCALE GENOMIC DNA]</scope>
    <source>
        <strain evidence="2 3">JC118</strain>
    </source>
</reference>
<protein>
    <submittedName>
        <fullName evidence="2">Uncharacterized protein</fullName>
    </submittedName>
</protein>
<comment type="caution">
    <text evidence="2">The sequence shown here is derived from an EMBL/GenBank/DDBJ whole genome shotgun (WGS) entry which is preliminary data.</text>
</comment>
<organism evidence="2 3">
    <name type="scientific">Dielma fastidiosa</name>
    <dbReference type="NCBI Taxonomy" id="1034346"/>
    <lineage>
        <taxon>Bacteria</taxon>
        <taxon>Bacillati</taxon>
        <taxon>Bacillota</taxon>
        <taxon>Erysipelotrichia</taxon>
        <taxon>Erysipelotrichales</taxon>
        <taxon>Erysipelotrichaceae</taxon>
        <taxon>Dielma</taxon>
    </lineage>
</organism>
<dbReference type="Proteomes" id="UP000247612">
    <property type="component" value="Unassembled WGS sequence"/>
</dbReference>
<keyword evidence="1" id="KW-1133">Transmembrane helix</keyword>
<proteinExistence type="predicted"/>